<feature type="transmembrane region" description="Helical" evidence="15">
    <location>
        <begin position="348"/>
        <end position="371"/>
    </location>
</feature>
<feature type="transmembrane region" description="Helical" evidence="15">
    <location>
        <begin position="235"/>
        <end position="256"/>
    </location>
</feature>
<keyword evidence="7 15" id="KW-0812">Transmembrane</keyword>
<dbReference type="Pfam" id="PF02378">
    <property type="entry name" value="PTS_EIIC"/>
    <property type="match status" value="1"/>
</dbReference>
<keyword evidence="5" id="KW-0808">Transferase</keyword>
<keyword evidence="4 19" id="KW-0762">Sugar transport</keyword>
<keyword evidence="2" id="KW-0813">Transport</keyword>
<dbReference type="GO" id="GO:0015771">
    <property type="term" value="P:trehalose transport"/>
    <property type="evidence" value="ECO:0007669"/>
    <property type="project" value="TreeGrafter"/>
</dbReference>
<dbReference type="NCBIfam" id="TIGR00826">
    <property type="entry name" value="EIIB_glc"/>
    <property type="match status" value="1"/>
</dbReference>
<dbReference type="InterPro" id="IPR011055">
    <property type="entry name" value="Dup_hybrid_motif"/>
</dbReference>
<dbReference type="InterPro" id="IPR003352">
    <property type="entry name" value="PTS_EIIC"/>
</dbReference>
<evidence type="ECO:0000256" key="1">
    <source>
        <dbReference type="ARBA" id="ARBA00004651"/>
    </source>
</evidence>
<dbReference type="InterPro" id="IPR001127">
    <property type="entry name" value="PTS_EIIA_1_perm"/>
</dbReference>
<dbReference type="InterPro" id="IPR036878">
    <property type="entry name" value="Glu_permease_IIB"/>
</dbReference>
<dbReference type="InterPro" id="IPR001996">
    <property type="entry name" value="PTS_IIB_1"/>
</dbReference>
<evidence type="ECO:0000256" key="9">
    <source>
        <dbReference type="ARBA" id="ARBA00022989"/>
    </source>
</evidence>
<evidence type="ECO:0000256" key="12">
    <source>
        <dbReference type="ARBA" id="ARBA00045139"/>
    </source>
</evidence>
<dbReference type="Pfam" id="PF00367">
    <property type="entry name" value="PTS_EIIB"/>
    <property type="match status" value="1"/>
</dbReference>
<dbReference type="PANTHER" id="PTHR30175:SF4">
    <property type="entry name" value="PTS SYSTEM TREHALOSE-SPECIFIC EIIBC COMPONENT"/>
    <property type="match status" value="1"/>
</dbReference>
<comment type="catalytic activity">
    <reaction evidence="13">
        <text>N(pros)-phospho-L-histidyl-[protein](out) + sucrose = sucrose 6(G)-phosphate(in) + L-histidyl-[protein]</text>
        <dbReference type="Rhea" id="RHEA:49236"/>
        <dbReference type="Rhea" id="RHEA-COMP:9745"/>
        <dbReference type="Rhea" id="RHEA-COMP:9746"/>
        <dbReference type="ChEBI" id="CHEBI:17992"/>
        <dbReference type="ChEBI" id="CHEBI:29979"/>
        <dbReference type="ChEBI" id="CHEBI:64837"/>
        <dbReference type="ChEBI" id="CHEBI:91002"/>
        <dbReference type="EC" id="2.7.1.211"/>
    </reaction>
</comment>
<dbReference type="NCBIfam" id="TIGR01996">
    <property type="entry name" value="PTS-II-BC-sucr"/>
    <property type="match status" value="1"/>
</dbReference>
<evidence type="ECO:0000256" key="4">
    <source>
        <dbReference type="ARBA" id="ARBA00022597"/>
    </source>
</evidence>
<keyword evidence="3" id="KW-1003">Cell membrane</keyword>
<dbReference type="PROSITE" id="PS51103">
    <property type="entry name" value="PTS_EIIC_TYPE_1"/>
    <property type="match status" value="1"/>
</dbReference>
<feature type="domain" description="PTS EIIC type-1" evidence="18">
    <location>
        <begin position="169"/>
        <end position="531"/>
    </location>
</feature>
<evidence type="ECO:0000256" key="2">
    <source>
        <dbReference type="ARBA" id="ARBA00022448"/>
    </source>
</evidence>
<feature type="transmembrane region" description="Helical" evidence="15">
    <location>
        <begin position="454"/>
        <end position="487"/>
    </location>
</feature>
<feature type="domain" description="PTS EIIB type-1" evidence="17">
    <location>
        <begin position="51"/>
        <end position="134"/>
    </location>
</feature>
<evidence type="ECO:0000256" key="15">
    <source>
        <dbReference type="SAM" id="Phobius"/>
    </source>
</evidence>
<comment type="subcellular location">
    <subcellularLocation>
        <location evidence="1">Cell membrane</location>
        <topology evidence="1">Multi-pass membrane protein</topology>
    </subcellularLocation>
</comment>
<dbReference type="Gene3D" id="2.70.70.10">
    <property type="entry name" value="Glucose Permease (Domain IIA)"/>
    <property type="match status" value="1"/>
</dbReference>
<evidence type="ECO:0000256" key="7">
    <source>
        <dbReference type="ARBA" id="ARBA00022692"/>
    </source>
</evidence>
<keyword evidence="6" id="KW-0598">Phosphotransferase system</keyword>
<feature type="transmembrane region" description="Helical" evidence="15">
    <location>
        <begin position="276"/>
        <end position="294"/>
    </location>
</feature>
<dbReference type="AlphaFoldDB" id="A0A2A5SL19"/>
<dbReference type="InterPro" id="IPR010973">
    <property type="entry name" value="PTS_IIBC_sucr"/>
</dbReference>
<dbReference type="InterPro" id="IPR050558">
    <property type="entry name" value="PTS_Sugar-Specific_Components"/>
</dbReference>
<evidence type="ECO:0000256" key="5">
    <source>
        <dbReference type="ARBA" id="ARBA00022679"/>
    </source>
</evidence>
<name>A0A2A5SL19_LACLH</name>
<feature type="domain" description="PTS EIIA type-1" evidence="16">
    <location>
        <begin position="568"/>
        <end position="672"/>
    </location>
</feature>
<evidence type="ECO:0000256" key="13">
    <source>
        <dbReference type="ARBA" id="ARBA00048931"/>
    </source>
</evidence>
<keyword evidence="8" id="KW-0418">Kinase</keyword>
<dbReference type="InterPro" id="IPR013013">
    <property type="entry name" value="PTS_EIIC_1"/>
</dbReference>
<dbReference type="GO" id="GO:0005886">
    <property type="term" value="C:plasma membrane"/>
    <property type="evidence" value="ECO:0007669"/>
    <property type="project" value="UniProtKB-SubCell"/>
</dbReference>
<evidence type="ECO:0000256" key="3">
    <source>
        <dbReference type="ARBA" id="ARBA00022475"/>
    </source>
</evidence>
<dbReference type="PROSITE" id="PS51093">
    <property type="entry name" value="PTS_EIIA_TYPE_1"/>
    <property type="match status" value="1"/>
</dbReference>
<organism evidence="19 20">
    <name type="scientific">Lactococcus lactis subsp. hordniae</name>
    <dbReference type="NCBI Taxonomy" id="203404"/>
    <lineage>
        <taxon>Bacteria</taxon>
        <taxon>Bacillati</taxon>
        <taxon>Bacillota</taxon>
        <taxon>Bacilli</taxon>
        <taxon>Lactobacillales</taxon>
        <taxon>Streptococcaceae</taxon>
        <taxon>Lactococcus</taxon>
    </lineage>
</organism>
<evidence type="ECO:0000259" key="18">
    <source>
        <dbReference type="PROSITE" id="PS51103"/>
    </source>
</evidence>
<feature type="transmembrane region" description="Helical" evidence="15">
    <location>
        <begin position="161"/>
        <end position="182"/>
    </location>
</feature>
<keyword evidence="10 15" id="KW-0472">Membrane</keyword>
<evidence type="ECO:0000259" key="16">
    <source>
        <dbReference type="PROSITE" id="PS51093"/>
    </source>
</evidence>
<dbReference type="Pfam" id="PF00358">
    <property type="entry name" value="PTS_EIIA_1"/>
    <property type="match status" value="1"/>
</dbReference>
<dbReference type="FunFam" id="2.70.70.10:FF:000001">
    <property type="entry name" value="PTS system glucose-specific IIA component"/>
    <property type="match status" value="1"/>
</dbReference>
<dbReference type="NCBIfam" id="TIGR00830">
    <property type="entry name" value="PTBA"/>
    <property type="match status" value="1"/>
</dbReference>
<dbReference type="GO" id="GO:0008982">
    <property type="term" value="F:protein-N(PI)-phosphohistidine-sugar phosphotransferase activity"/>
    <property type="evidence" value="ECO:0007669"/>
    <property type="project" value="InterPro"/>
</dbReference>
<evidence type="ECO:0000259" key="17">
    <source>
        <dbReference type="PROSITE" id="PS51098"/>
    </source>
</evidence>
<dbReference type="Gene3D" id="3.30.1360.60">
    <property type="entry name" value="Glucose permease domain IIB"/>
    <property type="match status" value="1"/>
</dbReference>
<proteinExistence type="predicted"/>
<evidence type="ECO:0000313" key="19">
    <source>
        <dbReference type="EMBL" id="PCS14174.1"/>
    </source>
</evidence>
<sequence length="698" mass="75475">MINVFYKKININKCGKIKNKKTWQALDIYQKNDKINSVSEIILFEEKIMNHKQVAERILNAVGRDNIQGAAHCATRLRLVLKDTGVIDQEALDNDPDLKGTFETAGQYQIIVGPGDVNTVYEEFIKLTGISEASTADLKEIAGSQKKQNPVMALVKLLSDIFVPLIPALVAGGLLMALNNALTAEHLFATKSLVEMFPMWKGFADIVNTMSAAPFTFMPILIGYSATKRFGGNPYLGAVIGMIMVMPGLINGYNVAEAISNHTMTYWDIFGFKVAQAGYQGQVLPVIGVAFILAKLERFFHKYLKDAIDFTFTPLLSVIITGFLTFTIVGPALRFVSNGLTDGLVGLYNTLGALGMLVFGGFYSAIVVTGLHQSFPAIETMLITNYQHSGIGGDFIFPVAACANMAQAGATFAILFVTKNIKTKALAAPAGVSAILGITEPALFGINLKLKYPFFIALGASAIGSLFMGLFHVLAVSLGSAGLIGFISVKAGYNLQFMISIFISFLIAFVVTSIYGRRMEAKSITKEKNKQNATTQYQPEKVIIDPVKSDELLAPINGFVIPLSDVSDPVFSKEIMGKGIAIKPKSGELFSPADGEVIIAYETGHAYGIKTKNGGEVLLHIGIDTVSMNGKGFIQNVKVGQKVKAGDLLGFFDKEEIKKSGFDDTVIIVITNSASYNEILPLSENVDIKVGEKILLLN</sequence>
<gene>
    <name evidence="19" type="ORF">RU90_GL000006</name>
</gene>
<accession>A0A2A5SL19</accession>
<dbReference type="Proteomes" id="UP000218744">
    <property type="component" value="Unassembled WGS sequence"/>
</dbReference>
<evidence type="ECO:0000256" key="8">
    <source>
        <dbReference type="ARBA" id="ARBA00022777"/>
    </source>
</evidence>
<dbReference type="SUPFAM" id="SSF55604">
    <property type="entry name" value="Glucose permease domain IIB"/>
    <property type="match status" value="1"/>
</dbReference>
<comment type="function">
    <text evidence="12">The phosphoenolpyruvate-dependent sugar phosphotransferase system (sugar PTS), a major carbohydrate active transport system, catalyzes the phosphorylation of incoming sugar substrates concomitantly with their translocation across the cell membrane. This system is involved in sucrose transport.</text>
</comment>
<evidence type="ECO:0000256" key="11">
    <source>
        <dbReference type="ARBA" id="ARBA00044053"/>
    </source>
</evidence>
<evidence type="ECO:0000256" key="6">
    <source>
        <dbReference type="ARBA" id="ARBA00022683"/>
    </source>
</evidence>
<keyword evidence="9 15" id="KW-1133">Transmembrane helix</keyword>
<comment type="caution">
    <text evidence="19">The sequence shown here is derived from an EMBL/GenBank/DDBJ whole genome shotgun (WGS) entry which is preliminary data.</text>
</comment>
<protein>
    <recommendedName>
        <fullName evidence="11">protein-N(pi)-phosphohistidine--sucrose phosphotransferase</fullName>
        <ecNumber evidence="11">2.7.1.211</ecNumber>
    </recommendedName>
</protein>
<dbReference type="GO" id="GO:0009401">
    <property type="term" value="P:phosphoenolpyruvate-dependent sugar phosphotransferase system"/>
    <property type="evidence" value="ECO:0007669"/>
    <property type="project" value="UniProtKB-KW"/>
</dbReference>
<dbReference type="EC" id="2.7.1.211" evidence="11"/>
<dbReference type="PROSITE" id="PS51098">
    <property type="entry name" value="PTS_EIIB_TYPE_1"/>
    <property type="match status" value="1"/>
</dbReference>
<reference evidence="19 20" key="1">
    <citation type="submission" date="2014-12" db="EMBL/GenBank/DDBJ databases">
        <title>Draft genome sequences of 10 type strains of Lactococcus.</title>
        <authorList>
            <person name="Sun Z."/>
            <person name="Zhong Z."/>
            <person name="Liu W."/>
            <person name="Zhang W."/>
            <person name="Zhang H."/>
        </authorList>
    </citation>
    <scope>NUCLEOTIDE SEQUENCE [LARGE SCALE GENOMIC DNA]</scope>
    <source>
        <strain evidence="19 20">DSM 20450</strain>
    </source>
</reference>
<dbReference type="PROSITE" id="PS00371">
    <property type="entry name" value="PTS_EIIA_TYPE_1_HIS"/>
    <property type="match status" value="1"/>
</dbReference>
<dbReference type="CDD" id="cd00212">
    <property type="entry name" value="PTS_IIB_glc"/>
    <property type="match status" value="1"/>
</dbReference>
<feature type="active site" description="Phosphocysteine intermediate; for EIIB activity" evidence="14">
    <location>
        <position position="73"/>
    </location>
</feature>
<dbReference type="GO" id="GO:0090589">
    <property type="term" value="F:protein-phosphocysteine-trehalose phosphotransferase system transporter activity"/>
    <property type="evidence" value="ECO:0007669"/>
    <property type="project" value="TreeGrafter"/>
</dbReference>
<dbReference type="PROSITE" id="PS01035">
    <property type="entry name" value="PTS_EIIB_TYPE_1_CYS"/>
    <property type="match status" value="1"/>
</dbReference>
<feature type="transmembrane region" description="Helical" evidence="15">
    <location>
        <begin position="315"/>
        <end position="336"/>
    </location>
</feature>
<dbReference type="SUPFAM" id="SSF51261">
    <property type="entry name" value="Duplicated hybrid motif"/>
    <property type="match status" value="1"/>
</dbReference>
<evidence type="ECO:0000256" key="14">
    <source>
        <dbReference type="PROSITE-ProRule" id="PRU00421"/>
    </source>
</evidence>
<dbReference type="EMBL" id="JXKA01000001">
    <property type="protein sequence ID" value="PCS14174.1"/>
    <property type="molecule type" value="Genomic_DNA"/>
</dbReference>
<evidence type="ECO:0000256" key="10">
    <source>
        <dbReference type="ARBA" id="ARBA00023136"/>
    </source>
</evidence>
<dbReference type="GO" id="GO:0016301">
    <property type="term" value="F:kinase activity"/>
    <property type="evidence" value="ECO:0007669"/>
    <property type="project" value="UniProtKB-KW"/>
</dbReference>
<feature type="transmembrane region" description="Helical" evidence="15">
    <location>
        <begin position="493"/>
        <end position="516"/>
    </location>
</feature>
<feature type="transmembrane region" description="Helical" evidence="15">
    <location>
        <begin position="202"/>
        <end position="223"/>
    </location>
</feature>
<dbReference type="InterPro" id="IPR018113">
    <property type="entry name" value="PTrfase_EIIB_Cys"/>
</dbReference>
<evidence type="ECO:0000313" key="20">
    <source>
        <dbReference type="Proteomes" id="UP000218744"/>
    </source>
</evidence>
<dbReference type="PANTHER" id="PTHR30175">
    <property type="entry name" value="PHOSPHOTRANSFERASE SYSTEM TRANSPORT PROTEIN"/>
    <property type="match status" value="1"/>
</dbReference>